<feature type="chain" id="PRO_5021697124" description="Peptidase C14 caspase domain-containing protein" evidence="2">
    <location>
        <begin position="22"/>
        <end position="506"/>
    </location>
</feature>
<feature type="domain" description="Peptidase C14 caspase" evidence="3">
    <location>
        <begin position="51"/>
        <end position="270"/>
    </location>
</feature>
<dbReference type="OrthoDB" id="235631at2"/>
<dbReference type="RefSeq" id="WP_147150923.1">
    <property type="nucleotide sequence ID" value="NZ_BKAJ01000069.1"/>
</dbReference>
<keyword evidence="2" id="KW-0732">Signal</keyword>
<dbReference type="GO" id="GO:0005737">
    <property type="term" value="C:cytoplasm"/>
    <property type="evidence" value="ECO:0007669"/>
    <property type="project" value="TreeGrafter"/>
</dbReference>
<feature type="compositionally biased region" description="Polar residues" evidence="1">
    <location>
        <begin position="304"/>
        <end position="320"/>
    </location>
</feature>
<dbReference type="GO" id="GO:0004197">
    <property type="term" value="F:cysteine-type endopeptidase activity"/>
    <property type="evidence" value="ECO:0007669"/>
    <property type="project" value="InterPro"/>
</dbReference>
<proteinExistence type="predicted"/>
<dbReference type="Gene3D" id="3.40.50.1460">
    <property type="match status" value="1"/>
</dbReference>
<dbReference type="PANTHER" id="PTHR48104">
    <property type="entry name" value="METACASPASE-4"/>
    <property type="match status" value="1"/>
</dbReference>
<reference evidence="4 5" key="1">
    <citation type="submission" date="2019-07" db="EMBL/GenBank/DDBJ databases">
        <title>Whole genome shotgun sequence of Reyranella soli NBRC 108950.</title>
        <authorList>
            <person name="Hosoyama A."/>
            <person name="Uohara A."/>
            <person name="Ohji S."/>
            <person name="Ichikawa N."/>
        </authorList>
    </citation>
    <scope>NUCLEOTIDE SEQUENCE [LARGE SCALE GENOMIC DNA]</scope>
    <source>
        <strain evidence="4 5">NBRC 108950</strain>
    </source>
</reference>
<keyword evidence="5" id="KW-1185">Reference proteome</keyword>
<organism evidence="4 5">
    <name type="scientific">Reyranella soli</name>
    <dbReference type="NCBI Taxonomy" id="1230389"/>
    <lineage>
        <taxon>Bacteria</taxon>
        <taxon>Pseudomonadati</taxon>
        <taxon>Pseudomonadota</taxon>
        <taxon>Alphaproteobacteria</taxon>
        <taxon>Hyphomicrobiales</taxon>
        <taxon>Reyranellaceae</taxon>
        <taxon>Reyranella</taxon>
    </lineage>
</organism>
<dbReference type="InterPro" id="IPR050452">
    <property type="entry name" value="Metacaspase"/>
</dbReference>
<dbReference type="AlphaFoldDB" id="A0A512NCN9"/>
<feature type="compositionally biased region" description="Pro residues" evidence="1">
    <location>
        <begin position="328"/>
        <end position="359"/>
    </location>
</feature>
<gene>
    <name evidence="4" type="ORF">RSO01_38790</name>
</gene>
<evidence type="ECO:0000313" key="5">
    <source>
        <dbReference type="Proteomes" id="UP000321058"/>
    </source>
</evidence>
<dbReference type="Pfam" id="PF00656">
    <property type="entry name" value="Peptidase_C14"/>
    <property type="match status" value="1"/>
</dbReference>
<feature type="region of interest" description="Disordered" evidence="1">
    <location>
        <begin position="304"/>
        <end position="365"/>
    </location>
</feature>
<accession>A0A512NCN9</accession>
<evidence type="ECO:0000256" key="1">
    <source>
        <dbReference type="SAM" id="MobiDB-lite"/>
    </source>
</evidence>
<protein>
    <recommendedName>
        <fullName evidence="3">Peptidase C14 caspase domain-containing protein</fullName>
    </recommendedName>
</protein>
<sequence>MHLRYWFALCLLVLAAGSADARELAYVRQQDTADAVRQAVSQVFGSTFNKSYAVVIGVGNYRKDPRLPSLSAPASDAVRMHNFLKDEAGFDYIVTLTDEHASKSRIEELMDKVLPSMVGPSDRFLFYFSGHGLTRPLADGQKRGYLALADATRDSWNLMIDMPRLRQWTENFFSARHSLFLIDACFSGLAAFEPKSEVERKTLSRLRQPAHHLLTAGTEGEQSFIVNGESLFTQAFLSAARGNSAYSTGDLYVSLSEVLVQINKALDRKRAEVRDEIKMTPRIYYSRIGNNSGEFFFITTSTAMRPTQESDNRTSPSPQATPKGDAPPSAPPVPPASPAPVPLVSPAPTPHVSPSPAPPAQTQQSAALNARYIPEPCGSIKDRQTNLEWYVGPDDNLSWSDASSWVRNLQSCGGNWSLPTSQQVATLFDPAKTAGTGYFTAGKNFPAHIDPIFSKIGAGSWIWLRGGRTGGKSPAYNLNQNLSVQFSSDGSEFPARAFGVREIGTR</sequence>
<dbReference type="SUPFAM" id="SSF52129">
    <property type="entry name" value="Caspase-like"/>
    <property type="match status" value="1"/>
</dbReference>
<feature type="signal peptide" evidence="2">
    <location>
        <begin position="1"/>
        <end position="21"/>
    </location>
</feature>
<dbReference type="InterPro" id="IPR011600">
    <property type="entry name" value="Pept_C14_caspase"/>
</dbReference>
<name>A0A512NCN9_9HYPH</name>
<comment type="caution">
    <text evidence="4">The sequence shown here is derived from an EMBL/GenBank/DDBJ whole genome shotgun (WGS) entry which is preliminary data.</text>
</comment>
<evidence type="ECO:0000259" key="3">
    <source>
        <dbReference type="Pfam" id="PF00656"/>
    </source>
</evidence>
<dbReference type="InterPro" id="IPR029030">
    <property type="entry name" value="Caspase-like_dom_sf"/>
</dbReference>
<evidence type="ECO:0000313" key="4">
    <source>
        <dbReference type="EMBL" id="GEP56713.1"/>
    </source>
</evidence>
<dbReference type="Proteomes" id="UP000321058">
    <property type="component" value="Unassembled WGS sequence"/>
</dbReference>
<evidence type="ECO:0000256" key="2">
    <source>
        <dbReference type="SAM" id="SignalP"/>
    </source>
</evidence>
<dbReference type="EMBL" id="BKAJ01000069">
    <property type="protein sequence ID" value="GEP56713.1"/>
    <property type="molecule type" value="Genomic_DNA"/>
</dbReference>
<dbReference type="GO" id="GO:0006508">
    <property type="term" value="P:proteolysis"/>
    <property type="evidence" value="ECO:0007669"/>
    <property type="project" value="InterPro"/>
</dbReference>
<dbReference type="PANTHER" id="PTHR48104:SF30">
    <property type="entry name" value="METACASPASE-1"/>
    <property type="match status" value="1"/>
</dbReference>